<dbReference type="OrthoDB" id="10050996at2759"/>
<evidence type="ECO:0000313" key="3">
    <source>
        <dbReference type="RefSeq" id="XP_022110640.1"/>
    </source>
</evidence>
<keyword evidence="2" id="KW-1185">Reference proteome</keyword>
<gene>
    <name evidence="3" type="primary">LOC110990110</name>
</gene>
<dbReference type="OMA" id="MAIMRRH"/>
<keyword evidence="1" id="KW-0175">Coiled coil</keyword>
<evidence type="ECO:0000313" key="2">
    <source>
        <dbReference type="Proteomes" id="UP000694845"/>
    </source>
</evidence>
<feature type="coiled-coil region" evidence="1">
    <location>
        <begin position="204"/>
        <end position="231"/>
    </location>
</feature>
<dbReference type="AlphaFoldDB" id="A0A8B8A0X6"/>
<sequence length="523" mass="58968">MDKSRGGGDKGGSSFKMAFQIVNVEHPNSLRNTVVFACFEAKDSLPNIQRVLPPTFQQIAKLGSAKWQQRSIRLFCFGDYELLTKLYGICGCNASKAQMNESWTERDAYPSRTIESIEANYDRFLQDGGNQHRAKDVSCSIVHRPLMPIAIDHVILPTLHISLGVFKKLFDAFESACHRVDMQLFQVRVATEGQEQKNYFDYRIRNEIERQQKIQKDLEEKRLQLIDAEDELPLHVLRTTKEDMDGAFLEIANKAFRLQVEISRLEKEAKTVELPFATGPIASSLDTILQQHRVQRQAYHGKAFVGNHVHKCCEPLVIKALTAVPLEVAEKSLTDDIPLAAHDKLRREAAHIGVHFQELFMKFADVHKGINHSSAVTQQQINCIETSIRDFMAAYRQLFPDLITPKLHLLEDHAVEQLTRSKVGFGLLNEQGGELIHTEFNRTGRVVQGMRGELQKLMAIMRRHHVATTPERVKKVLTPLTKVGSLLLQMTRLVTMSTAVVAVTIGALSTNEGEEGEQGEGGE</sequence>
<evidence type="ECO:0000256" key="1">
    <source>
        <dbReference type="SAM" id="Coils"/>
    </source>
</evidence>
<protein>
    <submittedName>
        <fullName evidence="3">Uncharacterized protein LOC110990110</fullName>
    </submittedName>
</protein>
<organism evidence="2 3">
    <name type="scientific">Acanthaster planci</name>
    <name type="common">Crown-of-thorns starfish</name>
    <dbReference type="NCBI Taxonomy" id="133434"/>
    <lineage>
        <taxon>Eukaryota</taxon>
        <taxon>Metazoa</taxon>
        <taxon>Echinodermata</taxon>
        <taxon>Eleutherozoa</taxon>
        <taxon>Asterozoa</taxon>
        <taxon>Asteroidea</taxon>
        <taxon>Valvatacea</taxon>
        <taxon>Valvatida</taxon>
        <taxon>Acanthasteridae</taxon>
        <taxon>Acanthaster</taxon>
    </lineage>
</organism>
<name>A0A8B8A0X6_ACAPL</name>
<dbReference type="Pfam" id="PF06918">
    <property type="entry name" value="DUF1280"/>
    <property type="match status" value="1"/>
</dbReference>
<dbReference type="KEGG" id="aplc:110990110"/>
<dbReference type="InterPro" id="IPR009689">
    <property type="entry name" value="DUF1280"/>
</dbReference>
<dbReference type="Proteomes" id="UP000694845">
    <property type="component" value="Unplaced"/>
</dbReference>
<dbReference type="RefSeq" id="XP_022110640.1">
    <property type="nucleotide sequence ID" value="XM_022254948.1"/>
</dbReference>
<reference evidence="3" key="1">
    <citation type="submission" date="2025-08" db="UniProtKB">
        <authorList>
            <consortium name="RefSeq"/>
        </authorList>
    </citation>
    <scope>IDENTIFICATION</scope>
</reference>
<dbReference type="GeneID" id="110990110"/>
<proteinExistence type="predicted"/>
<dbReference type="PANTHER" id="PTHR31424">
    <property type="entry name" value="PROTEIN CBG23806"/>
    <property type="match status" value="1"/>
</dbReference>
<accession>A0A8B8A0X6</accession>